<evidence type="ECO:0000256" key="5">
    <source>
        <dbReference type="ARBA" id="ARBA00022857"/>
    </source>
</evidence>
<keyword evidence="12" id="KW-1185">Reference proteome</keyword>
<organism evidence="11 12">
    <name type="scientific">Frankliniella fusca</name>
    <dbReference type="NCBI Taxonomy" id="407009"/>
    <lineage>
        <taxon>Eukaryota</taxon>
        <taxon>Metazoa</taxon>
        <taxon>Ecdysozoa</taxon>
        <taxon>Arthropoda</taxon>
        <taxon>Hexapoda</taxon>
        <taxon>Insecta</taxon>
        <taxon>Pterygota</taxon>
        <taxon>Neoptera</taxon>
        <taxon>Paraneoptera</taxon>
        <taxon>Thysanoptera</taxon>
        <taxon>Terebrantia</taxon>
        <taxon>Thripoidea</taxon>
        <taxon>Thripidae</taxon>
        <taxon>Frankliniella</taxon>
    </lineage>
</organism>
<evidence type="ECO:0000256" key="7">
    <source>
        <dbReference type="ARBA" id="ARBA00023098"/>
    </source>
</evidence>
<evidence type="ECO:0000256" key="3">
    <source>
        <dbReference type="ARBA" id="ARBA00022516"/>
    </source>
</evidence>
<evidence type="ECO:0000256" key="1">
    <source>
        <dbReference type="ARBA" id="ARBA00012480"/>
    </source>
</evidence>
<keyword evidence="5" id="KW-0521">NADP</keyword>
<dbReference type="EC" id="3.1.2.14" evidence="1"/>
<dbReference type="CDD" id="cd05195">
    <property type="entry name" value="enoyl_red"/>
    <property type="match status" value="1"/>
</dbReference>
<dbReference type="SUPFAM" id="SSF53474">
    <property type="entry name" value="alpha/beta-Hydrolases"/>
    <property type="match status" value="1"/>
</dbReference>
<dbReference type="AlphaFoldDB" id="A0AAE1H5A9"/>
<dbReference type="InterPro" id="IPR036291">
    <property type="entry name" value="NAD(P)-bd_dom_sf"/>
</dbReference>
<reference evidence="11" key="2">
    <citation type="journal article" date="2023" name="BMC Genomics">
        <title>Pest status, molecular evolution, and epigenetic factors derived from the genome assembly of Frankliniella fusca, a thysanopteran phytovirus vector.</title>
        <authorList>
            <person name="Catto M.A."/>
            <person name="Labadie P.E."/>
            <person name="Jacobson A.L."/>
            <person name="Kennedy G.G."/>
            <person name="Srinivasan R."/>
            <person name="Hunt B.G."/>
        </authorList>
    </citation>
    <scope>NUCLEOTIDE SEQUENCE</scope>
    <source>
        <strain evidence="11">PL_HMW_Pooled</strain>
    </source>
</reference>
<dbReference type="Proteomes" id="UP001219518">
    <property type="component" value="Unassembled WGS sequence"/>
</dbReference>
<dbReference type="GO" id="GO:0016297">
    <property type="term" value="F:fatty acyl-[ACP] hydrolase activity"/>
    <property type="evidence" value="ECO:0007669"/>
    <property type="project" value="UniProtKB-EC"/>
</dbReference>
<name>A0AAE1H5A9_9NEOP</name>
<dbReference type="PANTHER" id="PTHR43775:SF7">
    <property type="entry name" value="FATTY ACID SYNTHASE"/>
    <property type="match status" value="1"/>
</dbReference>
<dbReference type="PANTHER" id="PTHR43775">
    <property type="entry name" value="FATTY ACID SYNTHASE"/>
    <property type="match status" value="1"/>
</dbReference>
<keyword evidence="2" id="KW-0596">Phosphopantetheine</keyword>
<evidence type="ECO:0000256" key="8">
    <source>
        <dbReference type="ARBA" id="ARBA00023160"/>
    </source>
</evidence>
<dbReference type="SUPFAM" id="SSF51735">
    <property type="entry name" value="NAD(P)-binding Rossmann-fold domains"/>
    <property type="match status" value="1"/>
</dbReference>
<feature type="domain" description="Enoyl reductase (ER)" evidence="10">
    <location>
        <begin position="148"/>
        <end position="420"/>
    </location>
</feature>
<dbReference type="EMBL" id="JAHWGI010000403">
    <property type="protein sequence ID" value="KAK3915077.1"/>
    <property type="molecule type" value="Genomic_DNA"/>
</dbReference>
<evidence type="ECO:0000256" key="2">
    <source>
        <dbReference type="ARBA" id="ARBA00022450"/>
    </source>
</evidence>
<accession>A0AAE1H5A9</accession>
<keyword evidence="8" id="KW-0275">Fatty acid biosynthesis</keyword>
<protein>
    <recommendedName>
        <fullName evidence="1">oleoyl-[acyl-carrier-protein] hydrolase</fullName>
        <ecNumber evidence="1">3.1.2.14</ecNumber>
    </recommendedName>
</protein>
<sequence>MQQQAHKVVEVESSAQVAGLRVAAAGVTFVVWRSLPERGVPALLRDVVRTLPGAHRLRFVFLLDPTAPRFSPTHPFYAAQVRLGLAVNVLLNGAWGNLYLQPRAAAGPRPGGKELVLNRLSNVQDLSIAYLGLNGDVMEPTNLEVRDGHILDIAWPAAEQQPRGAGLLDYAGRGAGGAVMGVMDAETMTVDPQLQWAVPAGWSLEDAATAPYAYAMAYLALEQKARLLRGERALVHDGWSAIGQAALDVALAIGADVYTTYRSPEERDLILRRFPNLPPDHVMDLQGERFELKLSMEWRTEDRQRRGYRVLLSTLSGEGLWASLRRMSLYARVVQINGSDVANGTRMGMSLFIKSTSFYGVDPTCLVHLPDDMRSSVHAMVQAGLDSGVVRPLDRTVLPASHVMQAVSYLDGHCTDKVVLEMGPSKTVIPSSGFQCDQKASYIVVGGCRSEALHTVDWLLSRGARCVLLAGLGLQDAALSQVTLRRLALMRARWAAHVTTVPGVRADTPQGAATLVGRAANMAPLQTVFVLPSVSPRQDEVLQALDGVLRGPGRESVLLVAVETSSPSGRVAQACAARRRAGSRATLVALDVTAPHLRVLALDAALADPQPVLHVGLVPDDLTQATLQERLCELLPQTQAALVGLVEATAPATRGVPLPSAFGSARAKSHQMHPVFLVAGLGDSPVAQMQPLARLLMANAVLLVPGAEHDSVPGAAAALVEEMRARQPAGPYTLVARGWAGCLALEAARLLEARGERLALVLLDCAPQDLQAIVQGLEQARGGRGGQALQGEATLQAWLLCSLLHLEHTHYDELEALPSWTARLDRALDVALGGSPQRAVVGKALDLVCRRLRALADYRADFKLNQTVVTLLRPAGSEPDDFRGLDAVCALHVQMHVVEPPFGTGEYWTEAARIASRAAYNGLKPMHLSVIGKTQTSNTLWQRLR</sequence>
<keyword evidence="3" id="KW-0444">Lipid biosynthesis</keyword>
<proteinExistence type="predicted"/>
<keyword evidence="9" id="KW-0511">Multifunctional enzyme</keyword>
<dbReference type="InterPro" id="IPR050091">
    <property type="entry name" value="PKS_NRPS_Biosynth_Enz"/>
</dbReference>
<dbReference type="GO" id="GO:0016491">
    <property type="term" value="F:oxidoreductase activity"/>
    <property type="evidence" value="ECO:0007669"/>
    <property type="project" value="UniProtKB-KW"/>
</dbReference>
<evidence type="ECO:0000256" key="6">
    <source>
        <dbReference type="ARBA" id="ARBA00023002"/>
    </source>
</evidence>
<gene>
    <name evidence="11" type="ORF">KUF71_024354</name>
</gene>
<dbReference type="InterPro" id="IPR001031">
    <property type="entry name" value="Thioesterase"/>
</dbReference>
<evidence type="ECO:0000313" key="11">
    <source>
        <dbReference type="EMBL" id="KAK3915077.1"/>
    </source>
</evidence>
<dbReference type="InterPro" id="IPR020843">
    <property type="entry name" value="ER"/>
</dbReference>
<keyword evidence="7" id="KW-0443">Lipid metabolism</keyword>
<dbReference type="InterPro" id="IPR029058">
    <property type="entry name" value="AB_hydrolase_fold"/>
</dbReference>
<reference evidence="11" key="1">
    <citation type="submission" date="2021-07" db="EMBL/GenBank/DDBJ databases">
        <authorList>
            <person name="Catto M.A."/>
            <person name="Jacobson A."/>
            <person name="Kennedy G."/>
            <person name="Labadie P."/>
            <person name="Hunt B.G."/>
            <person name="Srinivasan R."/>
        </authorList>
    </citation>
    <scope>NUCLEOTIDE SEQUENCE</scope>
    <source>
        <strain evidence="11">PL_HMW_Pooled</strain>
        <tissue evidence="11">Head</tissue>
    </source>
</reference>
<keyword evidence="6" id="KW-0560">Oxidoreductase</keyword>
<comment type="caution">
    <text evidence="11">The sequence shown here is derived from an EMBL/GenBank/DDBJ whole genome shotgun (WGS) entry which is preliminary data.</text>
</comment>
<evidence type="ECO:0000256" key="9">
    <source>
        <dbReference type="ARBA" id="ARBA00023268"/>
    </source>
</evidence>
<dbReference type="Gene3D" id="3.90.180.10">
    <property type="entry name" value="Medium-chain alcohol dehydrogenases, catalytic domain"/>
    <property type="match status" value="1"/>
</dbReference>
<dbReference type="GO" id="GO:0004312">
    <property type="term" value="F:fatty acid synthase activity"/>
    <property type="evidence" value="ECO:0007669"/>
    <property type="project" value="TreeGrafter"/>
</dbReference>
<dbReference type="SMART" id="SM00829">
    <property type="entry name" value="PKS_ER"/>
    <property type="match status" value="1"/>
</dbReference>
<evidence type="ECO:0000259" key="10">
    <source>
        <dbReference type="SMART" id="SM00829"/>
    </source>
</evidence>
<dbReference type="Pfam" id="PF00975">
    <property type="entry name" value="Thioesterase"/>
    <property type="match status" value="1"/>
</dbReference>
<evidence type="ECO:0000256" key="4">
    <source>
        <dbReference type="ARBA" id="ARBA00022832"/>
    </source>
</evidence>
<dbReference type="GO" id="GO:0006633">
    <property type="term" value="P:fatty acid biosynthetic process"/>
    <property type="evidence" value="ECO:0007669"/>
    <property type="project" value="UniProtKB-KW"/>
</dbReference>
<keyword evidence="4" id="KW-0276">Fatty acid metabolism</keyword>
<evidence type="ECO:0000313" key="12">
    <source>
        <dbReference type="Proteomes" id="UP001219518"/>
    </source>
</evidence>
<dbReference type="Gene3D" id="3.40.50.1820">
    <property type="entry name" value="alpha/beta hydrolase"/>
    <property type="match status" value="1"/>
</dbReference>